<dbReference type="Proteomes" id="UP000663851">
    <property type="component" value="Unassembled WGS sequence"/>
</dbReference>
<dbReference type="EMBL" id="CAJOBP010002396">
    <property type="protein sequence ID" value="CAF4352629.1"/>
    <property type="molecule type" value="Genomic_DNA"/>
</dbReference>
<evidence type="ECO:0000313" key="4">
    <source>
        <dbReference type="EMBL" id="CAF4125381.1"/>
    </source>
</evidence>
<keyword evidence="2" id="KW-1015">Disulfide bond</keyword>
<evidence type="ECO:0000259" key="3">
    <source>
        <dbReference type="SMART" id="SM00560"/>
    </source>
</evidence>
<dbReference type="InterPro" id="IPR013320">
    <property type="entry name" value="ConA-like_dom_sf"/>
</dbReference>
<dbReference type="EMBL" id="CAJOBO010000088">
    <property type="protein sequence ID" value="CAF4125381.1"/>
    <property type="molecule type" value="Genomic_DNA"/>
</dbReference>
<accession>A0A820L9E3</accession>
<dbReference type="InterPro" id="IPR006558">
    <property type="entry name" value="LamG-like"/>
</dbReference>
<dbReference type="SMART" id="SM00560">
    <property type="entry name" value="LamGL"/>
    <property type="match status" value="1"/>
</dbReference>
<comment type="caution">
    <text evidence="5">The sequence shown here is derived from an EMBL/GenBank/DDBJ whole genome shotgun (WGS) entry which is preliminary data.</text>
</comment>
<dbReference type="AlphaFoldDB" id="A0A820L9E3"/>
<evidence type="ECO:0000256" key="2">
    <source>
        <dbReference type="ARBA" id="ARBA00023157"/>
    </source>
</evidence>
<feature type="domain" description="LamG-like jellyroll fold" evidence="3">
    <location>
        <begin position="90"/>
        <end position="221"/>
    </location>
</feature>
<name>A0A820L9E3_9BILA</name>
<organism evidence="5 6">
    <name type="scientific">Rotaria socialis</name>
    <dbReference type="NCBI Taxonomy" id="392032"/>
    <lineage>
        <taxon>Eukaryota</taxon>
        <taxon>Metazoa</taxon>
        <taxon>Spiralia</taxon>
        <taxon>Gnathifera</taxon>
        <taxon>Rotifera</taxon>
        <taxon>Eurotatoria</taxon>
        <taxon>Bdelloidea</taxon>
        <taxon>Philodinida</taxon>
        <taxon>Philodinidae</taxon>
        <taxon>Rotaria</taxon>
    </lineage>
</organism>
<sequence length="492" mass="54579">MNKILLHFDIRCEKSYVKNRAARATTVTLVIAFWPFDNNTLDLYGAYDGTLIGNGSYTTSFLGYGAALNLVQSSSQFVSIASSQLLLNSRSFTIEAWIYLRGSAVTDYGIFGQCPSTSANLCFDFMTRSNRLYCAIYNNSVQGGSTLTLNTWYHVACVYDASTQTQSVWLNGVVDGSSSASAYQDTSGTTTIGAIYNSSSTVCLNGYIDQVRYETIAKTASEILDDATLYVYYSFDSSSLIDNGPNGINGTSFGNLMFTAGRVNEAAQFSAGAYISYTYTPFYFLGIRNHPFSISLWAKPMGSYRASTLVFVDKGASWCMHFLVMTSTGLLSANLWNGGNVGVNGPILPLNSWTHIGYTYSTTNGIQLYINSTLYATSGSITFSASGVPMYMVLGDERDHVKDIYLRETDEGKQKIYNKPISIAENLLQNINTLVDVETKRKKLFNDCYDILSSFLNFYYLQTIDPPDKKFLLDYTKEFDNCISRNISLCRY</sequence>
<keyword evidence="6" id="KW-1185">Reference proteome</keyword>
<gene>
    <name evidence="4" type="ORF">HFQ381_LOCUS2671</name>
    <name evidence="5" type="ORF">UJA718_LOCUS15896</name>
</gene>
<evidence type="ECO:0000256" key="1">
    <source>
        <dbReference type="ARBA" id="ARBA00022729"/>
    </source>
</evidence>
<reference evidence="5" key="1">
    <citation type="submission" date="2021-02" db="EMBL/GenBank/DDBJ databases">
        <authorList>
            <person name="Nowell W R."/>
        </authorList>
    </citation>
    <scope>NUCLEOTIDE SEQUENCE</scope>
</reference>
<keyword evidence="1" id="KW-0732">Signal</keyword>
<dbReference type="Proteomes" id="UP000663873">
    <property type="component" value="Unassembled WGS sequence"/>
</dbReference>
<dbReference type="Gene3D" id="2.60.120.200">
    <property type="match status" value="2"/>
</dbReference>
<protein>
    <recommendedName>
        <fullName evidence="3">LamG-like jellyroll fold domain-containing protein</fullName>
    </recommendedName>
</protein>
<evidence type="ECO:0000313" key="6">
    <source>
        <dbReference type="Proteomes" id="UP000663873"/>
    </source>
</evidence>
<dbReference type="SUPFAM" id="SSF49899">
    <property type="entry name" value="Concanavalin A-like lectins/glucanases"/>
    <property type="match status" value="2"/>
</dbReference>
<dbReference type="Pfam" id="PF13385">
    <property type="entry name" value="Laminin_G_3"/>
    <property type="match status" value="2"/>
</dbReference>
<proteinExistence type="predicted"/>
<evidence type="ECO:0000313" key="5">
    <source>
        <dbReference type="EMBL" id="CAF4352629.1"/>
    </source>
</evidence>